<dbReference type="PANTHER" id="PTHR11228:SF34">
    <property type="entry name" value="TUNGSTEN-CONTAINING ALDEHYDE FERREDOXIN OXIDOREDUCTASE COFACTOR MODIFYING PROTEIN"/>
    <property type="match status" value="1"/>
</dbReference>
<keyword evidence="4" id="KW-0411">Iron-sulfur</keyword>
<feature type="domain" description="Radical SAM core" evidence="5">
    <location>
        <begin position="20"/>
        <end position="108"/>
    </location>
</feature>
<dbReference type="GO" id="GO:0046872">
    <property type="term" value="F:metal ion binding"/>
    <property type="evidence" value="ECO:0007669"/>
    <property type="project" value="UniProtKB-KW"/>
</dbReference>
<evidence type="ECO:0000259" key="6">
    <source>
        <dbReference type="Pfam" id="PF13186"/>
    </source>
</evidence>
<organism evidence="7">
    <name type="scientific">hydrocarbon metagenome</name>
    <dbReference type="NCBI Taxonomy" id="938273"/>
    <lineage>
        <taxon>unclassified sequences</taxon>
        <taxon>metagenomes</taxon>
        <taxon>ecological metagenomes</taxon>
    </lineage>
</organism>
<dbReference type="SUPFAM" id="SSF102114">
    <property type="entry name" value="Radical SAM enzymes"/>
    <property type="match status" value="1"/>
</dbReference>
<dbReference type="CDD" id="cd01335">
    <property type="entry name" value="Radical_SAM"/>
    <property type="match status" value="1"/>
</dbReference>
<dbReference type="InterPro" id="IPR013785">
    <property type="entry name" value="Aldolase_TIM"/>
</dbReference>
<dbReference type="EMBL" id="LNQE01000846">
    <property type="protein sequence ID" value="KUG24467.1"/>
    <property type="molecule type" value="Genomic_DNA"/>
</dbReference>
<keyword evidence="3" id="KW-0408">Iron</keyword>
<dbReference type="Pfam" id="PF13186">
    <property type="entry name" value="SPASM"/>
    <property type="match status" value="1"/>
</dbReference>
<keyword evidence="2" id="KW-0479">Metal-binding</keyword>
<evidence type="ECO:0000259" key="5">
    <source>
        <dbReference type="Pfam" id="PF04055"/>
    </source>
</evidence>
<feature type="domain" description="4Fe4S-binding SPASM" evidence="6">
    <location>
        <begin position="224"/>
        <end position="304"/>
    </location>
</feature>
<name>A0A0W8FW38_9ZZZZ</name>
<accession>A0A0W8FW38</accession>
<dbReference type="GO" id="GO:0003824">
    <property type="term" value="F:catalytic activity"/>
    <property type="evidence" value="ECO:0007669"/>
    <property type="project" value="InterPro"/>
</dbReference>
<dbReference type="PANTHER" id="PTHR11228">
    <property type="entry name" value="RADICAL SAM DOMAIN PROTEIN"/>
    <property type="match status" value="1"/>
</dbReference>
<evidence type="ECO:0000256" key="2">
    <source>
        <dbReference type="ARBA" id="ARBA00022723"/>
    </source>
</evidence>
<dbReference type="CDD" id="cd21121">
    <property type="entry name" value="SPASM_Cmo-like"/>
    <property type="match status" value="1"/>
</dbReference>
<gene>
    <name evidence="7" type="ORF">ASZ90_005721</name>
</gene>
<evidence type="ECO:0000256" key="3">
    <source>
        <dbReference type="ARBA" id="ARBA00023004"/>
    </source>
</evidence>
<dbReference type="InterPro" id="IPR023885">
    <property type="entry name" value="4Fe4S-binding_SPASM_dom"/>
</dbReference>
<evidence type="ECO:0000313" key="7">
    <source>
        <dbReference type="EMBL" id="KUG24467.1"/>
    </source>
</evidence>
<dbReference type="GO" id="GO:0051536">
    <property type="term" value="F:iron-sulfur cluster binding"/>
    <property type="evidence" value="ECO:0007669"/>
    <property type="project" value="UniProtKB-KW"/>
</dbReference>
<dbReference type="InterPro" id="IPR058240">
    <property type="entry name" value="rSAM_sf"/>
</dbReference>
<dbReference type="Pfam" id="PF04055">
    <property type="entry name" value="Radical_SAM"/>
    <property type="match status" value="1"/>
</dbReference>
<proteinExistence type="predicted"/>
<comment type="caution">
    <text evidence="7">The sequence shown here is derived from an EMBL/GenBank/DDBJ whole genome shotgun (WGS) entry which is preliminary data.</text>
</comment>
<sequence length="335" mass="37877">MDMTVYRKLLSDLKDLKTLKSIAFWGYGEPLAHPEIVNMVAEAHKIGLETEVITNVHLMDKDTAMGFIQAGLDTLVVSVDGTTQGSYEDVRVGGDLSRVEENIRDLNSLRAKMSGKKLNVGLEFVIMKSNINQLPDLAPKAKALKADFIMLSNLLPCSEDMKDEILYWISATINENDELPKWSNELILPRMDLRTEYLAPLMELLKKLDRPMPQTRDIPQEYCCPFVQRGSAAITWSGDVSPCIALMHSYRCYILGREKFIKQYSVGNIVQEKIGDIWNKKNYQSFRDRVLTFDFSPCVQCSGCINSETNEEDCFGNSHPVCGDCLWARSVLLCP</sequence>
<dbReference type="InterPro" id="IPR007197">
    <property type="entry name" value="rSAM"/>
</dbReference>
<dbReference type="AlphaFoldDB" id="A0A0W8FW38"/>
<dbReference type="InterPro" id="IPR050377">
    <property type="entry name" value="Radical_SAM_PqqE_MftC-like"/>
</dbReference>
<evidence type="ECO:0000256" key="4">
    <source>
        <dbReference type="ARBA" id="ARBA00023014"/>
    </source>
</evidence>
<keyword evidence="1" id="KW-0949">S-adenosyl-L-methionine</keyword>
<reference evidence="7" key="1">
    <citation type="journal article" date="2015" name="Proc. Natl. Acad. Sci. U.S.A.">
        <title>Networks of energetic and metabolic interactions define dynamics in microbial communities.</title>
        <authorList>
            <person name="Embree M."/>
            <person name="Liu J.K."/>
            <person name="Al-Bassam M.M."/>
            <person name="Zengler K."/>
        </authorList>
    </citation>
    <scope>NUCLEOTIDE SEQUENCE</scope>
</reference>
<dbReference type="Gene3D" id="3.20.20.70">
    <property type="entry name" value="Aldolase class I"/>
    <property type="match status" value="1"/>
</dbReference>
<protein>
    <submittedName>
        <fullName evidence="7">Tungsten-containing aldehyde ferredoxin oxidoreductase cofactor-modifying protein</fullName>
    </submittedName>
</protein>
<evidence type="ECO:0000256" key="1">
    <source>
        <dbReference type="ARBA" id="ARBA00022691"/>
    </source>
</evidence>